<dbReference type="InterPro" id="IPR011066">
    <property type="entry name" value="MscS_channel_C_sf"/>
</dbReference>
<feature type="transmembrane region" description="Helical" evidence="7">
    <location>
        <begin position="9"/>
        <end position="30"/>
    </location>
</feature>
<dbReference type="SUPFAM" id="SSF82861">
    <property type="entry name" value="Mechanosensitive channel protein MscS (YggB), transmembrane region"/>
    <property type="match status" value="1"/>
</dbReference>
<dbReference type="InterPro" id="IPR010920">
    <property type="entry name" value="LSM_dom_sf"/>
</dbReference>
<dbReference type="PANTHER" id="PTHR30566:SF5">
    <property type="entry name" value="MECHANOSENSITIVE ION CHANNEL PROTEIN 1, MITOCHONDRIAL-RELATED"/>
    <property type="match status" value="1"/>
</dbReference>
<dbReference type="PANTHER" id="PTHR30566">
    <property type="entry name" value="YNAI-RELATED MECHANOSENSITIVE ION CHANNEL"/>
    <property type="match status" value="1"/>
</dbReference>
<sequence>MGRVIYRTVACIAIVTLLSVILFPICFVAYSSDEEIAASALQGEKKNQKKPTDAAALPEKIVSIHTEKIDDTAANLENSVNGAKKFATSILGNWINKPVIFGITLWKVAAMAVIIVCVIIVQALARTMRKNLKERWSRKNGAWKAAIFDAMQAPLSLLIWVYGLYAAFLPISSVFRSANGTNVVHSAVRNVTDVLATIALIWFLYGLVNLTELRAKRWLLISDKRIPPTLVGVTFKIMRFLVIAVAVLIMVRNLTGLDVAPLIASLGLGGLAVALAAKDSVANFFGTLTIVFDKPFQVGERIVIENYDGTVESVGFRSTRLRSSSENTLITIPNQKIINAAVNNMDQRPFLHWTTQLPLSLHSTPAQIEKAIDIIRSILENHEGLNSNMPPRVFFQGLKDAGMIIDVHAWYHPAQWWDYQAWVHRTYLEILKRFEAEGITFAVSPKTVYLADRDYLVQNMLNISKSSTEARIPSE</sequence>
<dbReference type="eggNOG" id="COG0668">
    <property type="taxonomic scope" value="Bacteria"/>
</dbReference>
<protein>
    <submittedName>
        <fullName evidence="11">Small-conductance mechanosensitive channel</fullName>
    </submittedName>
</protein>
<feature type="transmembrane region" description="Helical" evidence="7">
    <location>
        <begin position="99"/>
        <end position="125"/>
    </location>
</feature>
<keyword evidence="4 7" id="KW-0812">Transmembrane</keyword>
<dbReference type="EMBL" id="CP003360">
    <property type="protein sequence ID" value="AFM25142.1"/>
    <property type="molecule type" value="Genomic_DNA"/>
</dbReference>
<dbReference type="Pfam" id="PF00924">
    <property type="entry name" value="MS_channel_2nd"/>
    <property type="match status" value="1"/>
</dbReference>
<keyword evidence="5 7" id="KW-1133">Transmembrane helix</keyword>
<evidence type="ECO:0000313" key="12">
    <source>
        <dbReference type="Proteomes" id="UP000006055"/>
    </source>
</evidence>
<evidence type="ECO:0000256" key="5">
    <source>
        <dbReference type="ARBA" id="ARBA00022989"/>
    </source>
</evidence>
<comment type="similarity">
    <text evidence="2">Belongs to the MscS (TC 1.A.23) family.</text>
</comment>
<evidence type="ECO:0000256" key="3">
    <source>
        <dbReference type="ARBA" id="ARBA00022475"/>
    </source>
</evidence>
<comment type="subcellular location">
    <subcellularLocation>
        <location evidence="1">Cell membrane</location>
        <topology evidence="1">Multi-pass membrane protein</topology>
    </subcellularLocation>
</comment>
<dbReference type="GO" id="GO:0008381">
    <property type="term" value="F:mechanosensitive monoatomic ion channel activity"/>
    <property type="evidence" value="ECO:0007669"/>
    <property type="project" value="UniProtKB-ARBA"/>
</dbReference>
<dbReference type="Gene3D" id="3.30.70.100">
    <property type="match status" value="1"/>
</dbReference>
<dbReference type="Gene3D" id="2.30.30.60">
    <property type="match status" value="1"/>
</dbReference>
<keyword evidence="3" id="KW-1003">Cell membrane</keyword>
<dbReference type="HOGENOM" id="CLU_037945_0_4_7"/>
<dbReference type="SUPFAM" id="SSF50182">
    <property type="entry name" value="Sm-like ribonucleoproteins"/>
    <property type="match status" value="1"/>
</dbReference>
<evidence type="ECO:0000256" key="4">
    <source>
        <dbReference type="ARBA" id="ARBA00022692"/>
    </source>
</evidence>
<feature type="domain" description="Mechanosensitive ion channel transmembrane helices 2/3" evidence="10">
    <location>
        <begin position="236"/>
        <end position="278"/>
    </location>
</feature>
<dbReference type="GO" id="GO:0005886">
    <property type="term" value="C:plasma membrane"/>
    <property type="evidence" value="ECO:0007669"/>
    <property type="project" value="UniProtKB-SubCell"/>
</dbReference>
<evidence type="ECO:0000313" key="11">
    <source>
        <dbReference type="EMBL" id="AFM25142.1"/>
    </source>
</evidence>
<evidence type="ECO:0000259" key="8">
    <source>
        <dbReference type="Pfam" id="PF00924"/>
    </source>
</evidence>
<dbReference type="STRING" id="706587.Desti_2461"/>
<dbReference type="InterPro" id="IPR011014">
    <property type="entry name" value="MscS_channel_TM-2"/>
</dbReference>
<dbReference type="Proteomes" id="UP000006055">
    <property type="component" value="Chromosome"/>
</dbReference>
<evidence type="ECO:0000256" key="1">
    <source>
        <dbReference type="ARBA" id="ARBA00004651"/>
    </source>
</evidence>
<dbReference type="Gene3D" id="1.10.287.1260">
    <property type="match status" value="1"/>
</dbReference>
<keyword evidence="6 7" id="KW-0472">Membrane</keyword>
<reference evidence="12" key="1">
    <citation type="submission" date="2012-06" db="EMBL/GenBank/DDBJ databases">
        <title>Complete sequence of chromosome of Desulfomonile tiedjei DSM 6799.</title>
        <authorList>
            <person name="Lucas S."/>
            <person name="Copeland A."/>
            <person name="Lapidus A."/>
            <person name="Glavina del Rio T."/>
            <person name="Dalin E."/>
            <person name="Tice H."/>
            <person name="Bruce D."/>
            <person name="Goodwin L."/>
            <person name="Pitluck S."/>
            <person name="Peters L."/>
            <person name="Ovchinnikova G."/>
            <person name="Zeytun A."/>
            <person name="Lu M."/>
            <person name="Kyrpides N."/>
            <person name="Mavromatis K."/>
            <person name="Ivanova N."/>
            <person name="Brettin T."/>
            <person name="Detter J.C."/>
            <person name="Han C."/>
            <person name="Larimer F."/>
            <person name="Land M."/>
            <person name="Hauser L."/>
            <person name="Markowitz V."/>
            <person name="Cheng J.-F."/>
            <person name="Hugenholtz P."/>
            <person name="Woyke T."/>
            <person name="Wu D."/>
            <person name="Spring S."/>
            <person name="Schroeder M."/>
            <person name="Brambilla E."/>
            <person name="Klenk H.-P."/>
            <person name="Eisen J.A."/>
        </authorList>
    </citation>
    <scope>NUCLEOTIDE SEQUENCE [LARGE SCALE GENOMIC DNA]</scope>
    <source>
        <strain evidence="12">ATCC 49306 / DSM 6799 / DCB-1</strain>
    </source>
</reference>
<dbReference type="Pfam" id="PF21088">
    <property type="entry name" value="MS_channel_1st"/>
    <property type="match status" value="1"/>
</dbReference>
<keyword evidence="12" id="KW-1185">Reference proteome</keyword>
<evidence type="ECO:0000256" key="7">
    <source>
        <dbReference type="SAM" id="Phobius"/>
    </source>
</evidence>
<feature type="transmembrane region" description="Helical" evidence="7">
    <location>
        <begin position="188"/>
        <end position="208"/>
    </location>
</feature>
<dbReference type="InterPro" id="IPR049278">
    <property type="entry name" value="MS_channel_C"/>
</dbReference>
<dbReference type="AlphaFoldDB" id="I4C6F1"/>
<evidence type="ECO:0000256" key="2">
    <source>
        <dbReference type="ARBA" id="ARBA00008017"/>
    </source>
</evidence>
<dbReference type="OrthoDB" id="9775207at2"/>
<dbReference type="RefSeq" id="WP_014810284.1">
    <property type="nucleotide sequence ID" value="NC_018025.1"/>
</dbReference>
<feature type="transmembrane region" description="Helical" evidence="7">
    <location>
        <begin position="146"/>
        <end position="168"/>
    </location>
</feature>
<feature type="transmembrane region" description="Helical" evidence="7">
    <location>
        <begin position="229"/>
        <end position="251"/>
    </location>
</feature>
<organism evidence="11 12">
    <name type="scientific">Desulfomonile tiedjei (strain ATCC 49306 / DSM 6799 / DCB-1)</name>
    <dbReference type="NCBI Taxonomy" id="706587"/>
    <lineage>
        <taxon>Bacteria</taxon>
        <taxon>Pseudomonadati</taxon>
        <taxon>Thermodesulfobacteriota</taxon>
        <taxon>Desulfomonilia</taxon>
        <taxon>Desulfomonilales</taxon>
        <taxon>Desulfomonilaceae</taxon>
        <taxon>Desulfomonile</taxon>
    </lineage>
</organism>
<feature type="domain" description="Mechanosensitive ion channel MscS" evidence="8">
    <location>
        <begin position="279"/>
        <end position="345"/>
    </location>
</feature>
<evidence type="ECO:0000259" key="9">
    <source>
        <dbReference type="Pfam" id="PF21082"/>
    </source>
</evidence>
<feature type="domain" description="Mechanosensitive ion channel MscS C-terminal" evidence="9">
    <location>
        <begin position="360"/>
        <end position="440"/>
    </location>
</feature>
<proteinExistence type="inferred from homology"/>
<dbReference type="KEGG" id="dti:Desti_2461"/>
<name>I4C6F1_DESTA</name>
<dbReference type="SUPFAM" id="SSF82689">
    <property type="entry name" value="Mechanosensitive channel protein MscS (YggB), C-terminal domain"/>
    <property type="match status" value="1"/>
</dbReference>
<gene>
    <name evidence="11" type="ordered locus">Desti_2461</name>
</gene>
<dbReference type="InterPro" id="IPR049142">
    <property type="entry name" value="MS_channel_1st"/>
</dbReference>
<evidence type="ECO:0000259" key="10">
    <source>
        <dbReference type="Pfam" id="PF21088"/>
    </source>
</evidence>
<evidence type="ECO:0000256" key="6">
    <source>
        <dbReference type="ARBA" id="ARBA00023136"/>
    </source>
</evidence>
<dbReference type="InterPro" id="IPR023408">
    <property type="entry name" value="MscS_beta-dom_sf"/>
</dbReference>
<dbReference type="Pfam" id="PF21082">
    <property type="entry name" value="MS_channel_3rd"/>
    <property type="match status" value="1"/>
</dbReference>
<accession>I4C6F1</accession>
<feature type="transmembrane region" description="Helical" evidence="7">
    <location>
        <begin position="257"/>
        <end position="277"/>
    </location>
</feature>
<dbReference type="InterPro" id="IPR006685">
    <property type="entry name" value="MscS_channel_2nd"/>
</dbReference>